<dbReference type="RefSeq" id="XP_020078617.1">
    <property type="nucleotide sequence ID" value="XM_020222850.1"/>
</dbReference>
<feature type="transmembrane region" description="Helical" evidence="2">
    <location>
        <begin position="73"/>
        <end position="94"/>
    </location>
</feature>
<proteinExistence type="predicted"/>
<dbReference type="PANTHER" id="PTHR35184:SF1">
    <property type="entry name" value="INTEGRAL MEMBRANE PROTEIN"/>
    <property type="match status" value="1"/>
</dbReference>
<feature type="compositionally biased region" description="Acidic residues" evidence="1">
    <location>
        <begin position="412"/>
        <end position="426"/>
    </location>
</feature>
<evidence type="ECO:0000313" key="3">
    <source>
        <dbReference type="EMBL" id="ODV69550.1"/>
    </source>
</evidence>
<dbReference type="GeneID" id="30997399"/>
<dbReference type="STRING" id="984485.A0A1E4RQJ6"/>
<dbReference type="InterPro" id="IPR021460">
    <property type="entry name" value="DUF3112"/>
</dbReference>
<dbReference type="PANTHER" id="PTHR35184">
    <property type="entry name" value="YALI0C10208P"/>
    <property type="match status" value="1"/>
</dbReference>
<feature type="transmembrane region" description="Helical" evidence="2">
    <location>
        <begin position="101"/>
        <end position="123"/>
    </location>
</feature>
<dbReference type="OrthoDB" id="3357002at2759"/>
<feature type="region of interest" description="Disordered" evidence="1">
    <location>
        <begin position="412"/>
        <end position="468"/>
    </location>
</feature>
<dbReference type="Pfam" id="PF11309">
    <property type="entry name" value="DUF3112"/>
    <property type="match status" value="1"/>
</dbReference>
<evidence type="ECO:0000256" key="1">
    <source>
        <dbReference type="SAM" id="MobiDB-lite"/>
    </source>
</evidence>
<reference evidence="4" key="1">
    <citation type="submission" date="2016-05" db="EMBL/GenBank/DDBJ databases">
        <title>Comparative genomics of biotechnologically important yeasts.</title>
        <authorList>
            <consortium name="DOE Joint Genome Institute"/>
            <person name="Riley R."/>
            <person name="Haridas S."/>
            <person name="Wolfe K.H."/>
            <person name="Lopes M.R."/>
            <person name="Hittinger C.T."/>
            <person name="Goker M."/>
            <person name="Salamov A."/>
            <person name="Wisecaver J."/>
            <person name="Long T.M."/>
            <person name="Aerts A.L."/>
            <person name="Barry K."/>
            <person name="Choi C."/>
            <person name="Clum A."/>
            <person name="Coughlan A.Y."/>
            <person name="Deshpande S."/>
            <person name="Douglass A.P."/>
            <person name="Hanson S.J."/>
            <person name="Klenk H.-P."/>
            <person name="Labutti K."/>
            <person name="Lapidus A."/>
            <person name="Lindquist E."/>
            <person name="Lipzen A."/>
            <person name="Meier-Kolthoff J.P."/>
            <person name="Ohm R.A."/>
            <person name="Otillar R.P."/>
            <person name="Pangilinan J."/>
            <person name="Peng Y."/>
            <person name="Rokas A."/>
            <person name="Rosa C.A."/>
            <person name="Scheuner C."/>
            <person name="Sibirny A.A."/>
            <person name="Slot J.C."/>
            <person name="Stielow J.B."/>
            <person name="Sun H."/>
            <person name="Kurtzman C.P."/>
            <person name="Blackwell M."/>
            <person name="Grigoriev I.V."/>
            <person name="Jeffries T.W."/>
        </authorList>
    </citation>
    <scope>NUCLEOTIDE SEQUENCE [LARGE SCALE GENOMIC DNA]</scope>
    <source>
        <strain evidence="4">NRRL Y-1933</strain>
    </source>
</reference>
<keyword evidence="2" id="KW-1133">Transmembrane helix</keyword>
<evidence type="ECO:0000313" key="4">
    <source>
        <dbReference type="Proteomes" id="UP000095085"/>
    </source>
</evidence>
<dbReference type="Proteomes" id="UP000095085">
    <property type="component" value="Unassembled WGS sequence"/>
</dbReference>
<feature type="compositionally biased region" description="Acidic residues" evidence="1">
    <location>
        <begin position="456"/>
        <end position="468"/>
    </location>
</feature>
<feature type="transmembrane region" description="Helical" evidence="2">
    <location>
        <begin position="218"/>
        <end position="238"/>
    </location>
</feature>
<keyword evidence="2" id="KW-0472">Membrane</keyword>
<sequence>MSATDYTAAHGFSQLLRYQNNYPALGTGVLLLVEQSHNLLGPVVPDALLQYQSAYQINLFGDYPDSQDDVPSAIFAAIFAILMFLHLLIFMINISRKHRFWLSLGWVFYCLMRVIGFILRIIWGKDLSKTKIGITDEVFLILPSILLTSLNLILAQRIFTWRHPVGGSRRLFWNFMITLYVVVLGVIALTIACAASPYVHFLSQKNYLRYQKAVQASAVLIVLYSLTAISLLALAYFFKPTRKDENLYTYQPWWIESFKTFYFVKKNAVREAEETFMKRNHNHRHAIRVIAATHHHYNTVEGLTNERGDLTHNTSLWIICITTLLIFVGSICRCITVFQGRYQKNSSKLCAPVAMYICWGLFETVINLLYIIGRVDLRFYRPDRLPKKVRSIITAEQSLEHSDEEYEYYTTETETEGEYDLEDDDFGFYQPRNTYNNRDSEPRRDPNRDKFILEAKEEDESDSEEFHF</sequence>
<keyword evidence="4" id="KW-1185">Reference proteome</keyword>
<feature type="transmembrane region" description="Helical" evidence="2">
    <location>
        <begin position="171"/>
        <end position="198"/>
    </location>
</feature>
<feature type="compositionally biased region" description="Basic and acidic residues" evidence="1">
    <location>
        <begin position="438"/>
        <end position="455"/>
    </location>
</feature>
<feature type="transmembrane region" description="Helical" evidence="2">
    <location>
        <begin position="353"/>
        <end position="372"/>
    </location>
</feature>
<protein>
    <submittedName>
        <fullName evidence="3">Uncharacterized protein</fullName>
    </submittedName>
</protein>
<dbReference type="EMBL" id="KV454538">
    <property type="protein sequence ID" value="ODV69550.1"/>
    <property type="molecule type" value="Genomic_DNA"/>
</dbReference>
<keyword evidence="2" id="KW-0812">Transmembrane</keyword>
<dbReference type="AlphaFoldDB" id="A0A1E4RQJ6"/>
<feature type="transmembrane region" description="Helical" evidence="2">
    <location>
        <begin position="316"/>
        <end position="338"/>
    </location>
</feature>
<name>A0A1E4RQJ6_9ASCO</name>
<evidence type="ECO:0000256" key="2">
    <source>
        <dbReference type="SAM" id="Phobius"/>
    </source>
</evidence>
<feature type="transmembrane region" description="Helical" evidence="2">
    <location>
        <begin position="138"/>
        <end position="159"/>
    </location>
</feature>
<accession>A0A1E4RQJ6</accession>
<gene>
    <name evidence="3" type="ORF">HYPBUDRAFT_171737</name>
</gene>
<organism evidence="3 4">
    <name type="scientific">Hyphopichia burtonii NRRL Y-1933</name>
    <dbReference type="NCBI Taxonomy" id="984485"/>
    <lineage>
        <taxon>Eukaryota</taxon>
        <taxon>Fungi</taxon>
        <taxon>Dikarya</taxon>
        <taxon>Ascomycota</taxon>
        <taxon>Saccharomycotina</taxon>
        <taxon>Pichiomycetes</taxon>
        <taxon>Debaryomycetaceae</taxon>
        <taxon>Hyphopichia</taxon>
    </lineage>
</organism>